<evidence type="ECO:0000256" key="7">
    <source>
        <dbReference type="ARBA" id="ARBA00023136"/>
    </source>
</evidence>
<reference evidence="11" key="1">
    <citation type="submission" date="2020-09" db="EMBL/GenBank/DDBJ databases">
        <title>Desulfogranum mesoprofundum gen. nov., sp. nov., a novel mesophilic, sulfate-reducing chemolithoautotroph isolated from a deep-sea hydrothermal vent chimney in the Suiyo Seamount.</title>
        <authorList>
            <person name="Hashimoto Y."/>
            <person name="Nakagawa S."/>
        </authorList>
    </citation>
    <scope>NUCLEOTIDE SEQUENCE</scope>
    <source>
        <strain evidence="11">KT2</strain>
    </source>
</reference>
<comment type="subcellular location">
    <subcellularLocation>
        <location evidence="1">Cell inner membrane</location>
        <topology evidence="1">Multi-pass membrane protein</topology>
    </subcellularLocation>
</comment>
<protein>
    <recommendedName>
        <fullName evidence="10">Tripartite ATP-independent periplasmic transporters DctQ component domain-containing protein</fullName>
    </recommendedName>
</protein>
<organism evidence="11 12">
    <name type="scientific">Desulfomarina profundi</name>
    <dbReference type="NCBI Taxonomy" id="2772557"/>
    <lineage>
        <taxon>Bacteria</taxon>
        <taxon>Pseudomonadati</taxon>
        <taxon>Thermodesulfobacteriota</taxon>
        <taxon>Desulfobulbia</taxon>
        <taxon>Desulfobulbales</taxon>
        <taxon>Desulfobulbaceae</taxon>
        <taxon>Desulfomarina</taxon>
    </lineage>
</organism>
<dbReference type="PANTHER" id="PTHR35011">
    <property type="entry name" value="2,3-DIKETO-L-GULONATE TRAP TRANSPORTER SMALL PERMEASE PROTEIN YIAM"/>
    <property type="match status" value="1"/>
</dbReference>
<dbReference type="PANTHER" id="PTHR35011:SF4">
    <property type="entry name" value="SLL1102 PROTEIN"/>
    <property type="match status" value="1"/>
</dbReference>
<dbReference type="KEGG" id="dbk:DGMP_26870"/>
<feature type="transmembrane region" description="Helical" evidence="9">
    <location>
        <begin position="49"/>
        <end position="71"/>
    </location>
</feature>
<evidence type="ECO:0000313" key="11">
    <source>
        <dbReference type="EMBL" id="BCL61994.1"/>
    </source>
</evidence>
<keyword evidence="4" id="KW-0997">Cell inner membrane</keyword>
<dbReference type="GO" id="GO:0005886">
    <property type="term" value="C:plasma membrane"/>
    <property type="evidence" value="ECO:0007669"/>
    <property type="project" value="UniProtKB-SubCell"/>
</dbReference>
<feature type="transmembrane region" description="Helical" evidence="9">
    <location>
        <begin position="139"/>
        <end position="158"/>
    </location>
</feature>
<sequence length="166" mass="18670">MQTLKKLTASIKRCIESIGSVTSFLILVIIAITTYEVVARYAFNSPTSWAWPINKQLFAVFVMVAGSYTLIHKSHIRIEMLYERFPGYMKKTVNLLTLLAALCFLGSLLWKSSSMGFDAWQNKEKMVGVFKLPLYPLKMLIPIGTAIFLGACFAIYIGDRDKGGEK</sequence>
<name>A0A8D5FPH2_9BACT</name>
<dbReference type="Proteomes" id="UP000826725">
    <property type="component" value="Chromosome"/>
</dbReference>
<keyword evidence="5 9" id="KW-0812">Transmembrane</keyword>
<evidence type="ECO:0000256" key="6">
    <source>
        <dbReference type="ARBA" id="ARBA00022989"/>
    </source>
</evidence>
<evidence type="ECO:0000256" key="3">
    <source>
        <dbReference type="ARBA" id="ARBA00022475"/>
    </source>
</evidence>
<evidence type="ECO:0000256" key="4">
    <source>
        <dbReference type="ARBA" id="ARBA00022519"/>
    </source>
</evidence>
<evidence type="ECO:0000256" key="5">
    <source>
        <dbReference type="ARBA" id="ARBA00022692"/>
    </source>
</evidence>
<evidence type="ECO:0000256" key="1">
    <source>
        <dbReference type="ARBA" id="ARBA00004429"/>
    </source>
</evidence>
<comment type="similarity">
    <text evidence="8">Belongs to the TRAP transporter small permease family.</text>
</comment>
<dbReference type="InterPro" id="IPR055348">
    <property type="entry name" value="DctQ"/>
</dbReference>
<feature type="transmembrane region" description="Helical" evidence="9">
    <location>
        <begin position="21"/>
        <end position="43"/>
    </location>
</feature>
<keyword evidence="6 9" id="KW-1133">Transmembrane helix</keyword>
<accession>A0A8D5FPH2</accession>
<keyword evidence="7 9" id="KW-0472">Membrane</keyword>
<dbReference type="InterPro" id="IPR007387">
    <property type="entry name" value="TRAP_DctQ"/>
</dbReference>
<keyword evidence="2" id="KW-0813">Transport</keyword>
<gene>
    <name evidence="11" type="ORF">DGMP_26870</name>
</gene>
<keyword evidence="3" id="KW-1003">Cell membrane</keyword>
<keyword evidence="12" id="KW-1185">Reference proteome</keyword>
<proteinExistence type="inferred from homology"/>
<feature type="transmembrane region" description="Helical" evidence="9">
    <location>
        <begin position="92"/>
        <end position="110"/>
    </location>
</feature>
<evidence type="ECO:0000259" key="10">
    <source>
        <dbReference type="Pfam" id="PF04290"/>
    </source>
</evidence>
<feature type="domain" description="Tripartite ATP-independent periplasmic transporters DctQ component" evidence="10">
    <location>
        <begin position="29"/>
        <end position="151"/>
    </location>
</feature>
<dbReference type="AlphaFoldDB" id="A0A8D5FPH2"/>
<dbReference type="EMBL" id="AP024086">
    <property type="protein sequence ID" value="BCL61994.1"/>
    <property type="molecule type" value="Genomic_DNA"/>
</dbReference>
<evidence type="ECO:0000256" key="2">
    <source>
        <dbReference type="ARBA" id="ARBA00022448"/>
    </source>
</evidence>
<evidence type="ECO:0000256" key="8">
    <source>
        <dbReference type="ARBA" id="ARBA00038436"/>
    </source>
</evidence>
<evidence type="ECO:0000256" key="9">
    <source>
        <dbReference type="SAM" id="Phobius"/>
    </source>
</evidence>
<evidence type="ECO:0000313" key="12">
    <source>
        <dbReference type="Proteomes" id="UP000826725"/>
    </source>
</evidence>
<dbReference type="Pfam" id="PF04290">
    <property type="entry name" value="DctQ"/>
    <property type="match status" value="1"/>
</dbReference>